<dbReference type="EMBL" id="JBHRTL010000006">
    <property type="protein sequence ID" value="MFC3155371.1"/>
    <property type="molecule type" value="Genomic_DNA"/>
</dbReference>
<feature type="compositionally biased region" description="Basic and acidic residues" evidence="1">
    <location>
        <begin position="406"/>
        <end position="426"/>
    </location>
</feature>
<dbReference type="InterPro" id="IPR036779">
    <property type="entry name" value="LysM_dom_sf"/>
</dbReference>
<evidence type="ECO:0000313" key="3">
    <source>
        <dbReference type="EMBL" id="MFC3155371.1"/>
    </source>
</evidence>
<feature type="compositionally biased region" description="Acidic residues" evidence="1">
    <location>
        <begin position="805"/>
        <end position="819"/>
    </location>
</feature>
<dbReference type="Gene3D" id="3.10.350.10">
    <property type="entry name" value="LysM domain"/>
    <property type="match status" value="1"/>
</dbReference>
<dbReference type="Proteomes" id="UP001595548">
    <property type="component" value="Unassembled WGS sequence"/>
</dbReference>
<feature type="region of interest" description="Disordered" evidence="1">
    <location>
        <begin position="367"/>
        <end position="427"/>
    </location>
</feature>
<feature type="compositionally biased region" description="Acidic residues" evidence="1">
    <location>
        <begin position="667"/>
        <end position="698"/>
    </location>
</feature>
<feature type="region of interest" description="Disordered" evidence="1">
    <location>
        <begin position="639"/>
        <end position="908"/>
    </location>
</feature>
<dbReference type="CDD" id="cd00118">
    <property type="entry name" value="LysM"/>
    <property type="match status" value="1"/>
</dbReference>
<proteinExistence type="predicted"/>
<evidence type="ECO:0000256" key="1">
    <source>
        <dbReference type="SAM" id="MobiDB-lite"/>
    </source>
</evidence>
<dbReference type="NCBIfam" id="TIGR03505">
    <property type="entry name" value="FimV_core"/>
    <property type="match status" value="1"/>
</dbReference>
<dbReference type="NCBIfam" id="TIGR03504">
    <property type="entry name" value="FimV_Cterm"/>
    <property type="match status" value="1"/>
</dbReference>
<accession>A0ABV7HRD3</accession>
<dbReference type="InterPro" id="IPR018392">
    <property type="entry name" value="LysM"/>
</dbReference>
<feature type="compositionally biased region" description="Basic and acidic residues" evidence="1">
    <location>
        <begin position="150"/>
        <end position="164"/>
    </location>
</feature>
<dbReference type="InterPro" id="IPR020011">
    <property type="entry name" value="FimV_C"/>
</dbReference>
<reference evidence="4" key="1">
    <citation type="journal article" date="2019" name="Int. J. Syst. Evol. Microbiol.">
        <title>The Global Catalogue of Microorganisms (GCM) 10K type strain sequencing project: providing services to taxonomists for standard genome sequencing and annotation.</title>
        <authorList>
            <consortium name="The Broad Institute Genomics Platform"/>
            <consortium name="The Broad Institute Genome Sequencing Center for Infectious Disease"/>
            <person name="Wu L."/>
            <person name="Ma J."/>
        </authorList>
    </citation>
    <scope>NUCLEOTIDE SEQUENCE [LARGE SCALE GENOMIC DNA]</scope>
    <source>
        <strain evidence="4">KCTC 52141</strain>
    </source>
</reference>
<protein>
    <submittedName>
        <fullName evidence="3">FimV/HubP family polar landmark protein</fullName>
    </submittedName>
</protein>
<dbReference type="Pfam" id="PF13181">
    <property type="entry name" value="TPR_8"/>
    <property type="match status" value="1"/>
</dbReference>
<dbReference type="InterPro" id="IPR057840">
    <property type="entry name" value="FimV_N"/>
</dbReference>
<feature type="compositionally biased region" description="Acidic residues" evidence="1">
    <location>
        <begin position="836"/>
        <end position="856"/>
    </location>
</feature>
<feature type="region of interest" description="Disordered" evidence="1">
    <location>
        <begin position="139"/>
        <end position="178"/>
    </location>
</feature>
<dbReference type="RefSeq" id="WP_382416044.1">
    <property type="nucleotide sequence ID" value="NZ_AP031500.1"/>
</dbReference>
<organism evidence="3 4">
    <name type="scientific">Gilvimarinus japonicus</name>
    <dbReference type="NCBI Taxonomy" id="1796469"/>
    <lineage>
        <taxon>Bacteria</taxon>
        <taxon>Pseudomonadati</taxon>
        <taxon>Pseudomonadota</taxon>
        <taxon>Gammaproteobacteria</taxon>
        <taxon>Cellvibrionales</taxon>
        <taxon>Cellvibrionaceae</taxon>
        <taxon>Gilvimarinus</taxon>
    </lineage>
</organism>
<name>A0ABV7HRD3_9GAMM</name>
<keyword evidence="4" id="KW-1185">Reference proteome</keyword>
<feature type="region of interest" description="Disordered" evidence="1">
    <location>
        <begin position="253"/>
        <end position="341"/>
    </location>
</feature>
<feature type="domain" description="FimV N-terminal" evidence="2">
    <location>
        <begin position="24"/>
        <end position="131"/>
    </location>
</feature>
<sequence>MHLRKLVILLGVLSLLVSRSVLALGLGDISLNSSLNQPLDAHIGLRDLGDLSAEQIVIKLGTQEDFDKVGLERSFFYTQLRFNVVTDGPNGPFVAVTSRDPVREPYLSFVVDMRWTSGRVMREYTLLLDLPTFSGESAAPVQGSVTPIESKSRPVKNEPVRQRSDSGAVSANSAGGDVYGPVKASDTLWEIARDHRPGNASIHQTMLAIQKANPDAFIRNNINLLKKGQVLRIPSEREVRELNNRQAISRVAEQNREWSGNAMGAQLDGSGRNSASNRTSDEVSGRLRLASGSDSSDDAARNGGAGSAGSAALERELTDTKDELARSRGENTELRSRVGDLEEQIETMERLLEVSNEQMRALEVAAQQKNDADENLSDAAATPVTDDAKPAEDTSVAESSSAVKPAPEKTAAKPADKVEPEAKEPVRNTNKVVRRAPEPTLMDTLMDNLLWIVLAVVLIGLLVVLALRKRGSTVDESDDFTPDYDEPIAYEEAETQPENELADSDMDAGALDDSLFDETDADESAESVEPETGDVVGEADIYIALGKYEQAEDMLLSALEREPGSMPISLKLLETYGESNNLDSFDARFAAIVEQGDEASIARASSLRVQYFPGAADFVAPAAGAALATGLASSATEQEDSVVESDFDQSFDLNDSAPLADGGANSDDLDDDFDFDLSDELDDSALKDDEELQLDDMDSSPAASDELELDESSSRYDLSFESEDDSATDDALLEFDLDLDDDAVANEPESAESDDVFALDLEDDQQDSQPLDDIEYTLDDTEGSTVPVEDSFASQSESGSTASTDELDDLEFDLDSISDESDKSAEDGVSLTDEAPLLDEDFSFDTTLDLEPEEEPATSYSEPEPYDPSSEEAGHASVDLGDELAEGAADEEEVPTLDLAEDDADDFDLDKAMDDFDLASMDEDMADLDAAADNTVAEPAGLDDDDAFEQALGDLDTEASADASELDDLPGLDADDADLDDEDLDFLTDSDEVTTKLDLARAYIDMGDLDGARDILSEVAEEGNEEQKAEALSLLDKAQS</sequence>
<feature type="compositionally biased region" description="Acidic residues" evidence="1">
    <location>
        <begin position="880"/>
        <end position="908"/>
    </location>
</feature>
<feature type="compositionally biased region" description="Basic and acidic residues" evidence="1">
    <location>
        <begin position="313"/>
        <end position="340"/>
    </location>
</feature>
<gene>
    <name evidence="3" type="ORF">ACFOEB_09175</name>
</gene>
<feature type="region of interest" description="Disordered" evidence="1">
    <location>
        <begin position="1021"/>
        <end position="1040"/>
    </location>
</feature>
<dbReference type="Pfam" id="PF25800">
    <property type="entry name" value="FimV_N"/>
    <property type="match status" value="1"/>
</dbReference>
<dbReference type="Gene3D" id="1.20.58.2200">
    <property type="match status" value="1"/>
</dbReference>
<dbReference type="InterPro" id="IPR020012">
    <property type="entry name" value="LysM_FimV"/>
</dbReference>
<feature type="compositionally biased region" description="Polar residues" evidence="1">
    <location>
        <begin position="792"/>
        <end position="804"/>
    </location>
</feature>
<evidence type="ECO:0000313" key="4">
    <source>
        <dbReference type="Proteomes" id="UP001595548"/>
    </source>
</evidence>
<evidence type="ECO:0000259" key="2">
    <source>
        <dbReference type="Pfam" id="PF25800"/>
    </source>
</evidence>
<comment type="caution">
    <text evidence="3">The sequence shown here is derived from an EMBL/GenBank/DDBJ whole genome shotgun (WGS) entry which is preliminary data.</text>
</comment>
<feature type="compositionally biased region" description="Acidic residues" evidence="1">
    <location>
        <begin position="639"/>
        <end position="649"/>
    </location>
</feature>
<dbReference type="InterPro" id="IPR038440">
    <property type="entry name" value="FimV_C_sf"/>
</dbReference>
<feature type="compositionally biased region" description="Acidic residues" evidence="1">
    <location>
        <begin position="955"/>
        <end position="979"/>
    </location>
</feature>
<dbReference type="InterPro" id="IPR019734">
    <property type="entry name" value="TPR_rpt"/>
</dbReference>
<feature type="region of interest" description="Disordered" evidence="1">
    <location>
        <begin position="952"/>
        <end position="979"/>
    </location>
</feature>
<feature type="compositionally biased region" description="Acidic residues" evidence="1">
    <location>
        <begin position="720"/>
        <end position="782"/>
    </location>
</feature>